<keyword evidence="5 10" id="KW-0812">Transmembrane</keyword>
<dbReference type="GO" id="GO:0022900">
    <property type="term" value="P:electron transport chain"/>
    <property type="evidence" value="ECO:0007669"/>
    <property type="project" value="UniProtKB-UniRule"/>
</dbReference>
<proteinExistence type="inferred from homology"/>
<name>A0A241XND7_PSEAI</name>
<evidence type="ECO:0000313" key="18">
    <source>
        <dbReference type="Proteomes" id="UP000433532"/>
    </source>
</evidence>
<dbReference type="Proteomes" id="UP001297540">
    <property type="component" value="Chromosome"/>
</dbReference>
<accession>A0A1S1C643</accession>
<feature type="transmembrane region" description="Helical" evidence="10">
    <location>
        <begin position="194"/>
        <end position="218"/>
    </location>
</feature>
<dbReference type="EMBL" id="WOAD01000055">
    <property type="protein sequence ID" value="MUI39376.1"/>
    <property type="molecule type" value="Genomic_DNA"/>
</dbReference>
<accession>A0A241XND7</accession>
<dbReference type="HAMAP" id="MF_00462">
    <property type="entry name" value="RsxD_RnfD"/>
    <property type="match status" value="1"/>
</dbReference>
<keyword evidence="8 10" id="KW-1133">Transmembrane helix</keyword>
<evidence type="ECO:0000313" key="16">
    <source>
        <dbReference type="Proteomes" id="UP000045039"/>
    </source>
</evidence>
<dbReference type="KEGG" id="paeb:NCGM1900_2775"/>
<evidence type="ECO:0000256" key="3">
    <source>
        <dbReference type="ARBA" id="ARBA00022630"/>
    </source>
</evidence>
<reference evidence="14 17" key="3">
    <citation type="submission" date="2017-05" db="EMBL/GenBank/DDBJ databases">
        <authorList>
            <person name="Song R."/>
            <person name="Chenine A.L."/>
            <person name="Ruprecht R.M."/>
        </authorList>
    </citation>
    <scope>NUCLEOTIDE SEQUENCE [LARGE SCALE GENOMIC DNA]</scope>
    <source>
        <strain evidence="14 17">S567_C10_BS</strain>
    </source>
</reference>
<reference evidence="12 18" key="4">
    <citation type="submission" date="2019-11" db="EMBL/GenBank/DDBJ databases">
        <title>Genomes of ocular Pseudomonas aeruginosa isolates.</title>
        <authorList>
            <person name="Khan M."/>
            <person name="Rice S.A."/>
            <person name="Willcox M.D.P."/>
            <person name="Stapleton F."/>
        </authorList>
    </citation>
    <scope>NUCLEOTIDE SEQUENCE [LARGE SCALE GENOMIC DNA]</scope>
    <source>
        <strain evidence="12 18">PA221</strain>
    </source>
</reference>
<dbReference type="GO" id="GO:0005886">
    <property type="term" value="C:plasma membrane"/>
    <property type="evidence" value="ECO:0007669"/>
    <property type="project" value="UniProtKB-SubCell"/>
</dbReference>
<organism evidence="14 17">
    <name type="scientific">Pseudomonas aeruginosa</name>
    <dbReference type="NCBI Taxonomy" id="287"/>
    <lineage>
        <taxon>Bacteria</taxon>
        <taxon>Pseudomonadati</taxon>
        <taxon>Pseudomonadota</taxon>
        <taxon>Gammaproteobacteria</taxon>
        <taxon>Pseudomonadales</taxon>
        <taxon>Pseudomonadaceae</taxon>
        <taxon>Pseudomonas</taxon>
    </lineage>
</organism>
<keyword evidence="4 10" id="KW-0288">FMN</keyword>
<dbReference type="PANTHER" id="PTHR30578">
    <property type="entry name" value="ELECTRON TRANSPORT COMPLEX PROTEIN RNFD"/>
    <property type="match status" value="1"/>
</dbReference>
<reference evidence="13" key="5">
    <citation type="submission" date="2020-01" db="EMBL/GenBank/DDBJ databases">
        <title>Bacteria Cultured from War Wounds Associated with the Conflict in Eastern Ukraine.</title>
        <authorList>
            <person name="Snesrud E."/>
            <person name="Galac M.R."/>
            <person name="Mc Gann P."/>
            <person name="Valentine K."/>
            <person name="Viacheslav K."/>
        </authorList>
    </citation>
    <scope>NUCLEOTIDE SEQUENCE</scope>
    <source>
        <strain evidence="13">VNMU148</strain>
    </source>
</reference>
<keyword evidence="10" id="KW-0997">Cell inner membrane</keyword>
<feature type="transmembrane region" description="Helical" evidence="10">
    <location>
        <begin position="71"/>
        <end position="89"/>
    </location>
</feature>
<comment type="similarity">
    <text evidence="10">Belongs to the NqrB/RnfD family.</text>
</comment>
<evidence type="ECO:0000256" key="6">
    <source>
        <dbReference type="ARBA" id="ARBA00022967"/>
    </source>
</evidence>
<reference evidence="11" key="1">
    <citation type="submission" date="2015-06" db="EMBL/GenBank/DDBJ databases">
        <authorList>
            <person name="Radhakrishnan R."/>
            <person name="Underwood A."/>
            <person name="Al-Shahib A."/>
        </authorList>
    </citation>
    <scope>NUCLEOTIDE SEQUENCE</scope>
    <source>
        <strain evidence="11">P19_London_7_VIM_2_05_10</strain>
    </source>
</reference>
<comment type="subunit">
    <text evidence="10">The complex is composed of six subunits: RnfA, RnfB, RnfC, RnfD, RnfE and RnfG.</text>
</comment>
<dbReference type="NCBIfam" id="TIGR01946">
    <property type="entry name" value="rnfD"/>
    <property type="match status" value="1"/>
</dbReference>
<dbReference type="Proteomes" id="UP000194857">
    <property type="component" value="Unassembled WGS sequence"/>
</dbReference>
<evidence type="ECO:0000256" key="5">
    <source>
        <dbReference type="ARBA" id="ARBA00022692"/>
    </source>
</evidence>
<dbReference type="EMBL" id="WXZT01000001">
    <property type="protein sequence ID" value="MZZ11136.1"/>
    <property type="molecule type" value="Genomic_DNA"/>
</dbReference>
<dbReference type="EMBL" id="CVVU01000238">
    <property type="protein sequence ID" value="CRP71740.1"/>
    <property type="molecule type" value="Genomic_DNA"/>
</dbReference>
<protein>
    <recommendedName>
        <fullName evidence="10">Ion-translocating oxidoreductase complex subunit D</fullName>
        <ecNumber evidence="10">7.-.-.-</ecNumber>
    </recommendedName>
    <alternativeName>
        <fullName evidence="10">Rnf electron transport complex subunit D</fullName>
    </alternativeName>
</protein>
<evidence type="ECO:0000313" key="11">
    <source>
        <dbReference type="EMBL" id="CRP71740.1"/>
    </source>
</evidence>
<dbReference type="AlphaFoldDB" id="A0A241XND7"/>
<dbReference type="EMBL" id="NFFZ01000010">
    <property type="protein sequence ID" value="OTI59794.1"/>
    <property type="molecule type" value="Genomic_DNA"/>
</dbReference>
<feature type="transmembrane region" description="Helical" evidence="10">
    <location>
        <begin position="46"/>
        <end position="64"/>
    </location>
</feature>
<evidence type="ECO:0000256" key="10">
    <source>
        <dbReference type="HAMAP-Rule" id="MF_00462"/>
    </source>
</evidence>
<reference evidence="15" key="7">
    <citation type="submission" date="2023-10" db="EMBL/GenBank/DDBJ databases">
        <title>Pathogen: clinical or host-associated sample.</title>
        <authorList>
            <person name="Hergert J."/>
            <person name="Casey R."/>
            <person name="Wagner J."/>
            <person name="Young E.L."/>
            <person name="Oakeson K.F."/>
        </authorList>
    </citation>
    <scope>NUCLEOTIDE SEQUENCE</scope>
    <source>
        <strain evidence="15">2021CK-01020</strain>
    </source>
</reference>
<evidence type="ECO:0000313" key="13">
    <source>
        <dbReference type="EMBL" id="MZZ11136.1"/>
    </source>
</evidence>
<feature type="modified residue" description="FMN phosphoryl threonine" evidence="10">
    <location>
        <position position="172"/>
    </location>
</feature>
<keyword evidence="7 10" id="KW-0249">Electron transport</keyword>
<reference evidence="16" key="2">
    <citation type="submission" date="2015-06" db="EMBL/GenBank/DDBJ databases">
        <authorList>
            <person name="Radhakrishnan Rajesh"/>
            <person name="Underwood Anthony"/>
            <person name="Al-Shahib Ali"/>
        </authorList>
    </citation>
    <scope>NUCLEOTIDE SEQUENCE [LARGE SCALE GENOMIC DNA]</scope>
    <source>
        <strain evidence="16">P19_London_7_VIM_2_05_10</strain>
    </source>
</reference>
<dbReference type="InterPro" id="IPR004338">
    <property type="entry name" value="NqrB/RnfD"/>
</dbReference>
<evidence type="ECO:0000256" key="4">
    <source>
        <dbReference type="ARBA" id="ARBA00022643"/>
    </source>
</evidence>
<comment type="function">
    <text evidence="10">Part of a membrane-bound complex that couples electron transfer with translocation of ions across the membrane.</text>
</comment>
<dbReference type="OMA" id="RLWGGYP"/>
<sequence length="344" mass="36897">MALPRPTSPHARGSNRTPAIMRLVLGACVPGLLTLTWLYGPGTLLNLAWASLVALACEAAMLALRKRPPGVFLKDGSALVTALLLAVALPPYAPWWLTLVATFFALVFGKHLYGGLGQNPFNPAMLGYVVALVSFPLEMTRWPSPDSALGLPDSLREFLGLATRPDAWAHATALDVLKTDRSLTVDELFAGNPAFGHLGSAGSEWVNLAFLLGGLFLLWRRLFTWHAPLGMLAGLFAMSLLFWNGSGSDSHGSPLFHLFSGATMLGAFFIVTDPVSGATSNRGRLVFGLGVGVLTYVIRAWGGYPDGVAFAVLLMNLAAPTIDYYTRPRTYGHRKAERGFKAGD</sequence>
<dbReference type="GO" id="GO:0055085">
    <property type="term" value="P:transmembrane transport"/>
    <property type="evidence" value="ECO:0007669"/>
    <property type="project" value="InterPro"/>
</dbReference>
<keyword evidence="6 10" id="KW-1278">Translocase</keyword>
<keyword evidence="10" id="KW-1003">Cell membrane</keyword>
<feature type="transmembrane region" description="Helical" evidence="10">
    <location>
        <begin position="284"/>
        <end position="302"/>
    </location>
</feature>
<dbReference type="Pfam" id="PF03116">
    <property type="entry name" value="NQR2_RnfD_RnfE"/>
    <property type="match status" value="1"/>
</dbReference>
<dbReference type="Proteomes" id="UP000433532">
    <property type="component" value="Unassembled WGS sequence"/>
</dbReference>
<evidence type="ECO:0000256" key="7">
    <source>
        <dbReference type="ARBA" id="ARBA00022982"/>
    </source>
</evidence>
<comment type="cofactor">
    <cofactor evidence="10">
        <name>FMN</name>
        <dbReference type="ChEBI" id="CHEBI:58210"/>
    </cofactor>
</comment>
<evidence type="ECO:0000256" key="8">
    <source>
        <dbReference type="ARBA" id="ARBA00022989"/>
    </source>
</evidence>
<feature type="transmembrane region" description="Helical" evidence="10">
    <location>
        <begin position="20"/>
        <end position="40"/>
    </location>
</feature>
<reference evidence="15" key="6">
    <citation type="submission" date="2023-06" db="EMBL/GenBank/DDBJ databases">
        <authorList>
            <consortium name="Clinical and Environmental Microbiology Branch: Whole genome sequencing antimicrobial resistance pathogens in the healthcare setting"/>
        </authorList>
    </citation>
    <scope>NUCLEOTIDE SEQUENCE</scope>
    <source>
        <strain evidence="15">2021CK-01020</strain>
    </source>
</reference>
<dbReference type="EC" id="7.-.-.-" evidence="10"/>
<evidence type="ECO:0000313" key="12">
    <source>
        <dbReference type="EMBL" id="MUI39376.1"/>
    </source>
</evidence>
<keyword evidence="9 10" id="KW-0472">Membrane</keyword>
<dbReference type="Proteomes" id="UP000644192">
    <property type="component" value="Unassembled WGS sequence"/>
</dbReference>
<dbReference type="PANTHER" id="PTHR30578:SF0">
    <property type="entry name" value="ION-TRANSLOCATING OXIDOREDUCTASE COMPLEX SUBUNIT D"/>
    <property type="match status" value="1"/>
</dbReference>
<feature type="transmembrane region" description="Helical" evidence="10">
    <location>
        <begin position="308"/>
        <end position="326"/>
    </location>
</feature>
<gene>
    <name evidence="10 11" type="primary">rnfD</name>
    <name evidence="14" type="ORF">CAZ10_20020</name>
    <name evidence="12" type="ORF">GNQ48_30775</name>
    <name evidence="13" type="ORF">GUL26_02630</name>
    <name evidence="15" type="ORF">L4V69_10860</name>
    <name evidence="11" type="ORF">PAERUG_P19_London_7_VIM_2_05_10_05332</name>
</gene>
<feature type="transmembrane region" description="Helical" evidence="10">
    <location>
        <begin position="225"/>
        <end position="243"/>
    </location>
</feature>
<evidence type="ECO:0000256" key="2">
    <source>
        <dbReference type="ARBA" id="ARBA00022553"/>
    </source>
</evidence>
<comment type="subcellular location">
    <subcellularLocation>
        <location evidence="10">Cell inner membrane</location>
        <topology evidence="10">Multi-pass membrane protein</topology>
    </subcellularLocation>
</comment>
<dbReference type="Proteomes" id="UP000045039">
    <property type="component" value="Unassembled WGS sequence"/>
</dbReference>
<dbReference type="InterPro" id="IPR011303">
    <property type="entry name" value="RnfD_bac"/>
</dbReference>
<keyword evidence="3 10" id="KW-0285">Flavoprotein</keyword>
<evidence type="ECO:0000313" key="14">
    <source>
        <dbReference type="EMBL" id="OTI59794.1"/>
    </source>
</evidence>
<feature type="transmembrane region" description="Helical" evidence="10">
    <location>
        <begin position="255"/>
        <end position="272"/>
    </location>
</feature>
<dbReference type="EMBL" id="CP136986">
    <property type="protein sequence ID" value="WOS79625.1"/>
    <property type="molecule type" value="Genomic_DNA"/>
</dbReference>
<evidence type="ECO:0000313" key="17">
    <source>
        <dbReference type="Proteomes" id="UP000194857"/>
    </source>
</evidence>
<keyword evidence="1 10" id="KW-0813">Transport</keyword>
<evidence type="ECO:0000256" key="9">
    <source>
        <dbReference type="ARBA" id="ARBA00023136"/>
    </source>
</evidence>
<dbReference type="RefSeq" id="WP_003092045.1">
    <property type="nucleotide sequence ID" value="NZ_AP014622.1"/>
</dbReference>
<evidence type="ECO:0000256" key="1">
    <source>
        <dbReference type="ARBA" id="ARBA00022448"/>
    </source>
</evidence>
<keyword evidence="2 10" id="KW-0597">Phosphoprotein</keyword>
<dbReference type="SMR" id="A0A241XND7"/>
<evidence type="ECO:0000313" key="15">
    <source>
        <dbReference type="EMBL" id="WOS79625.1"/>
    </source>
</evidence>